<keyword evidence="2" id="KW-1133">Transmembrane helix</keyword>
<evidence type="ECO:0000256" key="2">
    <source>
        <dbReference type="SAM" id="Phobius"/>
    </source>
</evidence>
<keyword evidence="5" id="KW-1185">Reference proteome</keyword>
<protein>
    <recommendedName>
        <fullName evidence="3">DUF4179 domain-containing protein</fullName>
    </recommendedName>
</protein>
<keyword evidence="2" id="KW-0812">Transmembrane</keyword>
<gene>
    <name evidence="4" type="ORF">GCM10007362_12970</name>
</gene>
<feature type="compositionally biased region" description="Basic and acidic residues" evidence="1">
    <location>
        <begin position="1"/>
        <end position="14"/>
    </location>
</feature>
<comment type="caution">
    <text evidence="4">The sequence shown here is derived from an EMBL/GenBank/DDBJ whole genome shotgun (WGS) entry which is preliminary data.</text>
</comment>
<reference evidence="5" key="1">
    <citation type="journal article" date="2019" name="Int. J. Syst. Evol. Microbiol.">
        <title>The Global Catalogue of Microorganisms (GCM) 10K type strain sequencing project: providing services to taxonomists for standard genome sequencing and annotation.</title>
        <authorList>
            <consortium name="The Broad Institute Genomics Platform"/>
            <consortium name="The Broad Institute Genome Sequencing Center for Infectious Disease"/>
            <person name="Wu L."/>
            <person name="Ma J."/>
        </authorList>
    </citation>
    <scope>NUCLEOTIDE SEQUENCE [LARGE SCALE GENOMIC DNA]</scope>
    <source>
        <strain evidence="5">CCM 8702</strain>
    </source>
</reference>
<dbReference type="Pfam" id="PF13786">
    <property type="entry name" value="DUF4179"/>
    <property type="match status" value="1"/>
</dbReference>
<feature type="domain" description="DUF4179" evidence="3">
    <location>
        <begin position="64"/>
        <end position="141"/>
    </location>
</feature>
<keyword evidence="2" id="KW-0472">Membrane</keyword>
<feature type="transmembrane region" description="Helical" evidence="2">
    <location>
        <begin position="67"/>
        <end position="86"/>
    </location>
</feature>
<name>A0ABM7P7T6_9BACL</name>
<organism evidence="4 5">
    <name type="scientific">Saccharibacillus endophyticus</name>
    <dbReference type="NCBI Taxonomy" id="2060666"/>
    <lineage>
        <taxon>Bacteria</taxon>
        <taxon>Bacillati</taxon>
        <taxon>Bacillota</taxon>
        <taxon>Bacilli</taxon>
        <taxon>Bacillales</taxon>
        <taxon>Paenibacillaceae</taxon>
        <taxon>Saccharibacillus</taxon>
    </lineage>
</organism>
<dbReference type="InterPro" id="IPR025436">
    <property type="entry name" value="DUF4179"/>
</dbReference>
<evidence type="ECO:0000313" key="4">
    <source>
        <dbReference type="EMBL" id="GGH73653.1"/>
    </source>
</evidence>
<evidence type="ECO:0000259" key="3">
    <source>
        <dbReference type="Pfam" id="PF13786"/>
    </source>
</evidence>
<sequence>MNTNRTKDKSRSSETLETTLHQQVGPHVAVREPDYDAMWMRMEVELERGDRSAAGGRAASRARVRKVALATTLGAALIAVPAYAAIQYDWSDLLQGREGIQTALAQGLGQEIERSITHDGVTLTLHTAIIDEGRTLILYSLDGEERSDHFSGFSAITITDADGKAFEAYAYVAQSAESRDDSRLATGYFETDWSPSASSEAVSFSVDGIAFTTNAETPLAFNASDTGIYRTDVHESGIAQVELGAFAQPDGQTLIRTTLIPESGQEQAPSGSLAAYDRTGKLIQPVKGSMYGTPDGSVGFFNQDTFSATDLLQKGVTYKLLYSKQSEQIDETWDFPLVLDKSKMAHASTKQKLDMQFGSGETAVQLKELTITPAQIRIDMDLGQLGYAPFKDYQLLMNGKAIDLGFRLKSEKNLKDTVLFMDRPADLQLTADSTIELRARHELLNHKGDLPAPVQLANIGDQKQSLTTNVGGYPVTWTYYKQEGNLIVQTSSEDPNFGGIGQTYIGSKRILSDERSFRIWGDIGNSLTEIYNNYEGDSAEMHIFSYSEHRPEQEAKATLYSPAQ</sequence>
<dbReference type="RefSeq" id="WP_172247007.1">
    <property type="nucleotide sequence ID" value="NZ_BMDD01000001.1"/>
</dbReference>
<dbReference type="EMBL" id="BMDD01000001">
    <property type="protein sequence ID" value="GGH73653.1"/>
    <property type="molecule type" value="Genomic_DNA"/>
</dbReference>
<proteinExistence type="predicted"/>
<evidence type="ECO:0000256" key="1">
    <source>
        <dbReference type="SAM" id="MobiDB-lite"/>
    </source>
</evidence>
<accession>A0ABM7P7T6</accession>
<feature type="region of interest" description="Disordered" evidence="1">
    <location>
        <begin position="1"/>
        <end position="20"/>
    </location>
</feature>
<dbReference type="Proteomes" id="UP000605427">
    <property type="component" value="Unassembled WGS sequence"/>
</dbReference>
<evidence type="ECO:0000313" key="5">
    <source>
        <dbReference type="Proteomes" id="UP000605427"/>
    </source>
</evidence>